<dbReference type="InterPro" id="IPR000073">
    <property type="entry name" value="AB_hydrolase_1"/>
</dbReference>
<dbReference type="PRINTS" id="PR00111">
    <property type="entry name" value="ABHYDROLASE"/>
</dbReference>
<feature type="domain" description="AB hydrolase-1" evidence="1">
    <location>
        <begin position="16"/>
        <end position="247"/>
    </location>
</feature>
<dbReference type="PANTHER" id="PTHR43194">
    <property type="entry name" value="HYDROLASE ALPHA/BETA FOLD FAMILY"/>
    <property type="match status" value="1"/>
</dbReference>
<dbReference type="GO" id="GO:0016787">
    <property type="term" value="F:hydrolase activity"/>
    <property type="evidence" value="ECO:0007669"/>
    <property type="project" value="UniProtKB-KW"/>
</dbReference>
<evidence type="ECO:0000259" key="1">
    <source>
        <dbReference type="Pfam" id="PF00561"/>
    </source>
</evidence>
<gene>
    <name evidence="2" type="ORF">RHRU231_860035</name>
</gene>
<name>A0A098BSF7_9NOCA</name>
<reference evidence="2 3" key="1">
    <citation type="journal article" date="2014" name="Genome Announc.">
        <title>Draft Genome Sequence of Propane- and Butane-Oxidizing Actinobacterium Rhodococcus ruber IEGM 231.</title>
        <authorList>
            <person name="Ivshina I.B."/>
            <person name="Kuyukina M.S."/>
            <person name="Krivoruchko A.V."/>
            <person name="Barbe V."/>
            <person name="Fischer C."/>
        </authorList>
    </citation>
    <scope>NUCLEOTIDE SEQUENCE [LARGE SCALE GENOMIC DNA]</scope>
</reference>
<dbReference type="PANTHER" id="PTHR43194:SF5">
    <property type="entry name" value="PIMELOYL-[ACYL-CARRIER PROTEIN] METHYL ESTER ESTERASE"/>
    <property type="match status" value="1"/>
</dbReference>
<dbReference type="AlphaFoldDB" id="A0A098BSF7"/>
<dbReference type="InterPro" id="IPR050228">
    <property type="entry name" value="Carboxylesterase_BioH"/>
</dbReference>
<dbReference type="RefSeq" id="WP_225223227.1">
    <property type="nucleotide sequence ID" value="NZ_CP023714.1"/>
</dbReference>
<dbReference type="Proteomes" id="UP000042997">
    <property type="component" value="Unassembled WGS sequence"/>
</dbReference>
<organism evidence="2 3">
    <name type="scientific">Rhodococcus ruber</name>
    <dbReference type="NCBI Taxonomy" id="1830"/>
    <lineage>
        <taxon>Bacteria</taxon>
        <taxon>Bacillati</taxon>
        <taxon>Actinomycetota</taxon>
        <taxon>Actinomycetes</taxon>
        <taxon>Mycobacteriales</taxon>
        <taxon>Nocardiaceae</taxon>
        <taxon>Rhodococcus</taxon>
    </lineage>
</organism>
<dbReference type="Gene3D" id="3.40.50.1820">
    <property type="entry name" value="alpha/beta hydrolase"/>
    <property type="match status" value="1"/>
</dbReference>
<evidence type="ECO:0000313" key="3">
    <source>
        <dbReference type="Proteomes" id="UP000042997"/>
    </source>
</evidence>
<protein>
    <submittedName>
        <fullName evidence="2">Alpha/beta hydrolase fold protein</fullName>
    </submittedName>
</protein>
<sequence length="262" mass="27547">MHTPRLACRRAGSGEPLLLLHGIGATRDDFAELVPRLAEHFDVLAVDLPGHGSSPMLPTRPTVESLGAAVAADLDAHGLDRVHVLGNSLGGRLALDLARRGRARSVVALSPSGLGLPPERAFQGLLMAVARIVNKARSPLIERMSDSAVGRTALTAGLRALPWRTSKAESLSVKGGFAESEGYWSMLWNAVLADVPTGLDRISCPVTLAQGVLDVVASAQTVRYVPLIPGARFVPLPWAGHAPQSDAPVAIVDLVRRTAAQA</sequence>
<proteinExistence type="predicted"/>
<dbReference type="SUPFAM" id="SSF53474">
    <property type="entry name" value="alpha/beta-Hydrolases"/>
    <property type="match status" value="1"/>
</dbReference>
<dbReference type="EMBL" id="CCSD01000101">
    <property type="protein sequence ID" value="CDZ91654.1"/>
    <property type="molecule type" value="Genomic_DNA"/>
</dbReference>
<evidence type="ECO:0000313" key="2">
    <source>
        <dbReference type="EMBL" id="CDZ91654.1"/>
    </source>
</evidence>
<keyword evidence="2" id="KW-0378">Hydrolase</keyword>
<accession>A0A098BSF7</accession>
<dbReference type="Pfam" id="PF00561">
    <property type="entry name" value="Abhydrolase_1"/>
    <property type="match status" value="1"/>
</dbReference>
<dbReference type="InterPro" id="IPR029058">
    <property type="entry name" value="AB_hydrolase_fold"/>
</dbReference>
<dbReference type="eggNOG" id="COG0596">
    <property type="taxonomic scope" value="Bacteria"/>
</dbReference>